<keyword evidence="3 5" id="KW-0378">Hydrolase</keyword>
<keyword evidence="4 5" id="KW-0326">Glycosidase</keyword>
<evidence type="ECO:0000256" key="2">
    <source>
        <dbReference type="ARBA" id="ARBA00022729"/>
    </source>
</evidence>
<dbReference type="GO" id="GO:0004557">
    <property type="term" value="F:alpha-galactosidase activity"/>
    <property type="evidence" value="ECO:0007669"/>
    <property type="project" value="UniProtKB-EC"/>
</dbReference>
<keyword evidence="5" id="KW-1015">Disulfide bond</keyword>
<organism evidence="8 9">
    <name type="scientific">Bacteroides muris</name>
    <name type="common">ex Afrizal et al. 2022</name>
    <dbReference type="NCBI Taxonomy" id="2516960"/>
    <lineage>
        <taxon>Bacteria</taxon>
        <taxon>Pseudomonadati</taxon>
        <taxon>Bacteroidota</taxon>
        <taxon>Bacteroidia</taxon>
        <taxon>Bacteroidales</taxon>
        <taxon>Bacteroidaceae</taxon>
        <taxon>Bacteroides</taxon>
    </lineage>
</organism>
<evidence type="ECO:0000256" key="6">
    <source>
        <dbReference type="SAM" id="SignalP"/>
    </source>
</evidence>
<evidence type="ECO:0000256" key="1">
    <source>
        <dbReference type="ARBA" id="ARBA00009743"/>
    </source>
</evidence>
<dbReference type="Proteomes" id="UP000310532">
    <property type="component" value="Unassembled WGS sequence"/>
</dbReference>
<dbReference type="PANTHER" id="PTHR11452:SF75">
    <property type="entry name" value="ALPHA-GALACTOSIDASE MEL1"/>
    <property type="match status" value="1"/>
</dbReference>
<comment type="caution">
    <text evidence="8">The sequence shown here is derived from an EMBL/GenBank/DDBJ whole genome shotgun (WGS) entry which is preliminary data.</text>
</comment>
<evidence type="ECO:0000259" key="7">
    <source>
        <dbReference type="Pfam" id="PF17801"/>
    </source>
</evidence>
<dbReference type="InterPro" id="IPR002241">
    <property type="entry name" value="Glyco_hydro_27"/>
</dbReference>
<dbReference type="RefSeq" id="WP_136009776.1">
    <property type="nucleotide sequence ID" value="NZ_SRYZ01000011.1"/>
</dbReference>
<dbReference type="InterPro" id="IPR013780">
    <property type="entry name" value="Glyco_hydro_b"/>
</dbReference>
<dbReference type="EMBL" id="SRYZ01000011">
    <property type="protein sequence ID" value="TGY07213.1"/>
    <property type="molecule type" value="Genomic_DNA"/>
</dbReference>
<comment type="similarity">
    <text evidence="1 5">Belongs to the glycosyl hydrolase 27 family.</text>
</comment>
<feature type="domain" description="Alpha galactosidase C-terminal" evidence="7">
    <location>
        <begin position="327"/>
        <end position="390"/>
    </location>
</feature>
<sequence>MKFALLFLLLGYFPAFSLAQPTGGEVIRPLMGWSSWNTYRVNISDELIKKQADALVQTGLKEAGYTYINIDDGFFGHRDSTGQMVTHPVRFPHGLKGVAEHIHSLGLKAGIYSDAGSNTCGSIWDNDTHGVGSGLYGHELQDARLYFNDWGFDFIKIDYCGAGQELDLEEERRYSGICRAIREVTERPVSVNICRWAFPGTWAARLACSWRISPDIRPEWASVKSIIRKNLYLSAYAGGGHYNDMDMLEIGRGLTPVEEETHFGMWCIMSSPLLIGCDLTTISEASLRLLKNKELIALNQDRLGLQAYVALRQGEGYVLVKDVEQLRGRIRAVALYNPSDTVCGFHVPLEALELAGTVKVRDVVRQRQLPSIQGVLCKEVPPHGVLMLRLEGERRIEPSLYEAEWAYLPCFNDLGKSSKTVAYVPMPEASGGMKIAYVGGSCENYAEWNKVYSERGGCYELTVDYIPGKYRRLFIEVNNGEPIRIDRLRETAEGRSVASITVPVRLKAGYNTVRMGSPYCWALDIDCFQLKRIGD</sequence>
<dbReference type="CDD" id="cd04081">
    <property type="entry name" value="CBM35_galactosidase-like"/>
    <property type="match status" value="1"/>
</dbReference>
<dbReference type="EC" id="3.2.1.22" evidence="5"/>
<evidence type="ECO:0000256" key="4">
    <source>
        <dbReference type="ARBA" id="ARBA00023295"/>
    </source>
</evidence>
<dbReference type="SUPFAM" id="SSF49785">
    <property type="entry name" value="Galactose-binding domain-like"/>
    <property type="match status" value="1"/>
</dbReference>
<dbReference type="Gene3D" id="2.60.40.1180">
    <property type="entry name" value="Golgi alpha-mannosidase II"/>
    <property type="match status" value="1"/>
</dbReference>
<feature type="signal peptide" evidence="6">
    <location>
        <begin position="1"/>
        <end position="19"/>
    </location>
</feature>
<dbReference type="InterPro" id="IPR013785">
    <property type="entry name" value="Aldolase_TIM"/>
</dbReference>
<reference evidence="8 9" key="1">
    <citation type="submission" date="2019-04" db="EMBL/GenBank/DDBJ databases">
        <title>Microbes associate with the intestines of laboratory mice.</title>
        <authorList>
            <person name="Navarre W."/>
            <person name="Wong E."/>
            <person name="Huang K."/>
            <person name="Tropini C."/>
            <person name="Ng K."/>
            <person name="Yu B."/>
        </authorList>
    </citation>
    <scope>NUCLEOTIDE SEQUENCE [LARGE SCALE GENOMIC DNA]</scope>
    <source>
        <strain evidence="8 9">NM69_E16B</strain>
    </source>
</reference>
<dbReference type="Gene3D" id="2.60.120.260">
    <property type="entry name" value="Galactose-binding domain-like"/>
    <property type="match status" value="1"/>
</dbReference>
<dbReference type="InterPro" id="IPR008979">
    <property type="entry name" value="Galactose-bd-like_sf"/>
</dbReference>
<feature type="chain" id="PRO_5020553323" description="Alpha-galactosidase" evidence="6">
    <location>
        <begin position="20"/>
        <end position="535"/>
    </location>
</feature>
<dbReference type="GO" id="GO:0005975">
    <property type="term" value="P:carbohydrate metabolic process"/>
    <property type="evidence" value="ECO:0007669"/>
    <property type="project" value="InterPro"/>
</dbReference>
<dbReference type="SUPFAM" id="SSF51011">
    <property type="entry name" value="Glycosyl hydrolase domain"/>
    <property type="match status" value="1"/>
</dbReference>
<dbReference type="Pfam" id="PF16499">
    <property type="entry name" value="Melibiase_2"/>
    <property type="match status" value="1"/>
</dbReference>
<dbReference type="AlphaFoldDB" id="A0A4S2B0N9"/>
<proteinExistence type="inferred from homology"/>
<dbReference type="CDD" id="cd14792">
    <property type="entry name" value="GH27"/>
    <property type="match status" value="1"/>
</dbReference>
<evidence type="ECO:0000256" key="5">
    <source>
        <dbReference type="RuleBase" id="RU361168"/>
    </source>
</evidence>
<name>A0A4S2B0N9_9BACE</name>
<accession>A0A4S2B0N9</accession>
<protein>
    <recommendedName>
        <fullName evidence="5">Alpha-galactosidase</fullName>
        <ecNumber evidence="5">3.2.1.22</ecNumber>
    </recommendedName>
    <alternativeName>
        <fullName evidence="5">Melibiase</fullName>
    </alternativeName>
</protein>
<dbReference type="PANTHER" id="PTHR11452">
    <property type="entry name" value="ALPHA-GALACTOSIDASE/ALPHA-N-ACETYLGALACTOSAMINIDASE"/>
    <property type="match status" value="1"/>
</dbReference>
<dbReference type="PRINTS" id="PR00740">
    <property type="entry name" value="GLHYDRLASE27"/>
</dbReference>
<evidence type="ECO:0000313" key="8">
    <source>
        <dbReference type="EMBL" id="TGY07213.1"/>
    </source>
</evidence>
<dbReference type="Gene3D" id="3.20.20.70">
    <property type="entry name" value="Aldolase class I"/>
    <property type="match status" value="1"/>
</dbReference>
<dbReference type="Pfam" id="PF17801">
    <property type="entry name" value="Melibiase_C"/>
    <property type="match status" value="1"/>
</dbReference>
<evidence type="ECO:0000256" key="3">
    <source>
        <dbReference type="ARBA" id="ARBA00022801"/>
    </source>
</evidence>
<keyword evidence="2 6" id="KW-0732">Signal</keyword>
<keyword evidence="9" id="KW-1185">Reference proteome</keyword>
<gene>
    <name evidence="8" type="ORF">E5355_07200</name>
</gene>
<dbReference type="InterPro" id="IPR017853">
    <property type="entry name" value="GH"/>
</dbReference>
<comment type="catalytic activity">
    <reaction evidence="5">
        <text>Hydrolysis of terminal, non-reducing alpha-D-galactose residues in alpha-D-galactosides, including galactose oligosaccharides, galactomannans and galactolipids.</text>
        <dbReference type="EC" id="3.2.1.22"/>
    </reaction>
</comment>
<dbReference type="SUPFAM" id="SSF51445">
    <property type="entry name" value="(Trans)glycosidases"/>
    <property type="match status" value="1"/>
</dbReference>
<dbReference type="InterPro" id="IPR041233">
    <property type="entry name" value="Melibiase_C"/>
</dbReference>
<evidence type="ECO:0000313" key="9">
    <source>
        <dbReference type="Proteomes" id="UP000310532"/>
    </source>
</evidence>